<keyword evidence="8" id="KW-1185">Reference proteome</keyword>
<keyword evidence="2 4" id="KW-0479">Metal-binding</keyword>
<feature type="signal peptide" evidence="5">
    <location>
        <begin position="1"/>
        <end position="23"/>
    </location>
</feature>
<dbReference type="Gene3D" id="1.10.760.10">
    <property type="entry name" value="Cytochrome c-like domain"/>
    <property type="match status" value="1"/>
</dbReference>
<dbReference type="Proteomes" id="UP001595548">
    <property type="component" value="Unassembled WGS sequence"/>
</dbReference>
<sequence length="789" mass="86871">MSHLKLLVTALSVVLCGAMSVAAEESDAGFKGDRDGHEMRDVIPKHEIPEAPVLSVEQALKSFNLQPGFVVEPVVSEPNVFNPVAMSFDAKGRMWVAEMTTYMPDVRGEGEMKPEGNIAVLEDTDGDGAVDKRRIFLSDIILPRTISLVEGGIFYADQTSLYFTEVLEKDGVLTPGIREVVDPNYAEGGNVEHKPNTMLYGIDNWYYNARSNKRYQTLPLTAELPEGSEEIYRNQYWKLVRAETDYRGQWGLSMDDYGRLYHNGNSSPIHGEYLRPGSLRKNPGYWPEMPAHSIGDIYVYPSRMNPGINRGYMEGMLVADGPDRGKLVGFTAASGSLVYRGSNFPKKFYGMGLTPEPAANLISARFINEGEGELTGKPVYPKQELFTSQDERFRPVNLYNAPDGTVYILDMYHGILQHKEFLTSYLAAQIDDRELDKNNNTMGRIYRLRWQANEAAKVANLAAANNAELVALLGHANAWQRDTARRLLIERNAMASAASIRKQLEQLPDPVGIVNSLWALYGLGEIDLATVKTFMASENDQVAMAAAAVGEALPEKDHKAYHTLLLSLAQSGYPRALQAAVSVSAIKGGTDVSKQVLDAYLDKPYTREAVISGLGDDADAFIARIEGDYPDAQVMYALNNLGKKRQDASNREQLSTSGKALYDEGKKLYNGRTACAGCHGAHGNGVPGLGPTFWNSQWVSNKETLAKVLLHGLSGPIWVDVHYWNTQAVMPGFAARADISDKDLAAIATYIRNSWGNTLDSDSAYTEAEVAKVRAKTEGRATPYKAADF</sequence>
<reference evidence="8" key="1">
    <citation type="journal article" date="2019" name="Int. J. Syst. Evol. Microbiol.">
        <title>The Global Catalogue of Microorganisms (GCM) 10K type strain sequencing project: providing services to taxonomists for standard genome sequencing and annotation.</title>
        <authorList>
            <consortium name="The Broad Institute Genomics Platform"/>
            <consortium name="The Broad Institute Genome Sequencing Center for Infectious Disease"/>
            <person name="Wu L."/>
            <person name="Ma J."/>
        </authorList>
    </citation>
    <scope>NUCLEOTIDE SEQUENCE [LARGE SCALE GENOMIC DNA]</scope>
    <source>
        <strain evidence="8">KCTC 52141</strain>
    </source>
</reference>
<dbReference type="PANTHER" id="PTHR33546:SF1">
    <property type="entry name" value="LARGE, MULTIFUNCTIONAL SECRETED PROTEIN"/>
    <property type="match status" value="1"/>
</dbReference>
<dbReference type="InterPro" id="IPR055557">
    <property type="entry name" value="DUF7133"/>
</dbReference>
<feature type="chain" id="PRO_5045495049" evidence="5">
    <location>
        <begin position="24"/>
        <end position="789"/>
    </location>
</feature>
<keyword evidence="1 4" id="KW-0349">Heme</keyword>
<dbReference type="Pfam" id="PF00034">
    <property type="entry name" value="Cytochrom_C"/>
    <property type="match status" value="1"/>
</dbReference>
<accession>A0ABV7HNM1</accession>
<proteinExistence type="predicted"/>
<evidence type="ECO:0000256" key="2">
    <source>
        <dbReference type="ARBA" id="ARBA00022723"/>
    </source>
</evidence>
<evidence type="ECO:0000256" key="5">
    <source>
        <dbReference type="SAM" id="SignalP"/>
    </source>
</evidence>
<keyword evidence="3 4" id="KW-0408">Iron</keyword>
<comment type="caution">
    <text evidence="7">The sequence shown here is derived from an EMBL/GenBank/DDBJ whole genome shotgun (WGS) entry which is preliminary data.</text>
</comment>
<dbReference type="InterPro" id="IPR009056">
    <property type="entry name" value="Cyt_c-like_dom"/>
</dbReference>
<keyword evidence="5" id="KW-0732">Signal</keyword>
<dbReference type="PANTHER" id="PTHR33546">
    <property type="entry name" value="LARGE, MULTIFUNCTIONAL SECRETED PROTEIN-RELATED"/>
    <property type="match status" value="1"/>
</dbReference>
<dbReference type="EMBL" id="JBHRTL010000006">
    <property type="protein sequence ID" value="MFC3155474.1"/>
    <property type="molecule type" value="Genomic_DNA"/>
</dbReference>
<evidence type="ECO:0000259" key="6">
    <source>
        <dbReference type="PROSITE" id="PS51007"/>
    </source>
</evidence>
<gene>
    <name evidence="7" type="ORF">ACFOEB_09720</name>
</gene>
<evidence type="ECO:0000313" key="7">
    <source>
        <dbReference type="EMBL" id="MFC3155474.1"/>
    </source>
</evidence>
<dbReference type="Pfam" id="PF23500">
    <property type="entry name" value="DUF7133"/>
    <property type="match status" value="1"/>
</dbReference>
<dbReference type="InterPro" id="IPR013428">
    <property type="entry name" value="Membrane-bound_put_N"/>
</dbReference>
<name>A0ABV7HNM1_9GAMM</name>
<dbReference type="InterPro" id="IPR036909">
    <property type="entry name" value="Cyt_c-like_dom_sf"/>
</dbReference>
<dbReference type="NCBIfam" id="TIGR02604">
    <property type="entry name" value="Piru_Ver_Nterm"/>
    <property type="match status" value="1"/>
</dbReference>
<evidence type="ECO:0000313" key="8">
    <source>
        <dbReference type="Proteomes" id="UP001595548"/>
    </source>
</evidence>
<organism evidence="7 8">
    <name type="scientific">Gilvimarinus japonicus</name>
    <dbReference type="NCBI Taxonomy" id="1796469"/>
    <lineage>
        <taxon>Bacteria</taxon>
        <taxon>Pseudomonadati</taxon>
        <taxon>Pseudomonadota</taxon>
        <taxon>Gammaproteobacteria</taxon>
        <taxon>Cellvibrionales</taxon>
        <taxon>Cellvibrionaceae</taxon>
        <taxon>Gilvimarinus</taxon>
    </lineage>
</organism>
<evidence type="ECO:0000256" key="3">
    <source>
        <dbReference type="ARBA" id="ARBA00023004"/>
    </source>
</evidence>
<dbReference type="PROSITE" id="PS51007">
    <property type="entry name" value="CYTC"/>
    <property type="match status" value="1"/>
</dbReference>
<evidence type="ECO:0000256" key="4">
    <source>
        <dbReference type="PROSITE-ProRule" id="PRU00433"/>
    </source>
</evidence>
<evidence type="ECO:0000256" key="1">
    <source>
        <dbReference type="ARBA" id="ARBA00022617"/>
    </source>
</evidence>
<dbReference type="RefSeq" id="WP_382416182.1">
    <property type="nucleotide sequence ID" value="NZ_AP031500.1"/>
</dbReference>
<dbReference type="SUPFAM" id="SSF46626">
    <property type="entry name" value="Cytochrome c"/>
    <property type="match status" value="1"/>
</dbReference>
<protein>
    <submittedName>
        <fullName evidence="7">PVC-type heme-binding CxxCH protein</fullName>
    </submittedName>
</protein>
<feature type="domain" description="Cytochrome c" evidence="6">
    <location>
        <begin position="660"/>
        <end position="755"/>
    </location>
</feature>